<evidence type="ECO:0000313" key="1">
    <source>
        <dbReference type="EMBL" id="KRY40634.1"/>
    </source>
</evidence>
<dbReference type="AlphaFoldDB" id="A0A0V1BUP5"/>
<sequence>LRWILISWFDADGVQLPKFLQCLFDFVFNLNTIDLGRWIWRGIHRTKHDPSQSRFDCYRIVMVTSQDLLAKKLTVEIETDQNMDWEIRIPFFSEVQLLQVFPVLASEGY</sequence>
<accession>A0A0V1BUP5</accession>
<dbReference type="EMBL" id="JYDI01001122">
    <property type="protein sequence ID" value="KRY40634.1"/>
    <property type="molecule type" value="Genomic_DNA"/>
</dbReference>
<protein>
    <submittedName>
        <fullName evidence="1">Uncharacterized protein</fullName>
    </submittedName>
</protein>
<gene>
    <name evidence="1" type="ORF">T03_1300</name>
</gene>
<organism evidence="1 2">
    <name type="scientific">Trichinella britovi</name>
    <name type="common">Parasitic roundworm</name>
    <dbReference type="NCBI Taxonomy" id="45882"/>
    <lineage>
        <taxon>Eukaryota</taxon>
        <taxon>Metazoa</taxon>
        <taxon>Ecdysozoa</taxon>
        <taxon>Nematoda</taxon>
        <taxon>Enoplea</taxon>
        <taxon>Dorylaimia</taxon>
        <taxon>Trichinellida</taxon>
        <taxon>Trichinellidae</taxon>
        <taxon>Trichinella</taxon>
    </lineage>
</organism>
<reference evidence="1 2" key="1">
    <citation type="submission" date="2015-01" db="EMBL/GenBank/DDBJ databases">
        <title>Evolution of Trichinella species and genotypes.</title>
        <authorList>
            <person name="Korhonen P.K."/>
            <person name="Edoardo P."/>
            <person name="Giuseppe L.R."/>
            <person name="Gasser R.B."/>
        </authorList>
    </citation>
    <scope>NUCLEOTIDE SEQUENCE [LARGE SCALE GENOMIC DNA]</scope>
    <source>
        <strain evidence="1">ISS120</strain>
    </source>
</reference>
<evidence type="ECO:0000313" key="2">
    <source>
        <dbReference type="Proteomes" id="UP000054653"/>
    </source>
</evidence>
<dbReference type="Proteomes" id="UP000054653">
    <property type="component" value="Unassembled WGS sequence"/>
</dbReference>
<feature type="non-terminal residue" evidence="1">
    <location>
        <position position="1"/>
    </location>
</feature>
<comment type="caution">
    <text evidence="1">The sequence shown here is derived from an EMBL/GenBank/DDBJ whole genome shotgun (WGS) entry which is preliminary data.</text>
</comment>
<name>A0A0V1BUP5_TRIBR</name>
<proteinExistence type="predicted"/>
<keyword evidence="2" id="KW-1185">Reference proteome</keyword>